<proteinExistence type="predicted"/>
<gene>
    <name evidence="1" type="ORF">SAMN02927897_01409</name>
</gene>
<dbReference type="AlphaFoldDB" id="A0A1G4XTF5"/>
<dbReference type="Proteomes" id="UP000183569">
    <property type="component" value="Unassembled WGS sequence"/>
</dbReference>
<dbReference type="Pfam" id="PF05974">
    <property type="entry name" value="DUF892"/>
    <property type="match status" value="1"/>
</dbReference>
<protein>
    <submittedName>
        <fullName evidence="1">Ferritin-like metal-binding protein YciE</fullName>
    </submittedName>
</protein>
<evidence type="ECO:0000313" key="2">
    <source>
        <dbReference type="Proteomes" id="UP000183569"/>
    </source>
</evidence>
<evidence type="ECO:0000313" key="1">
    <source>
        <dbReference type="EMBL" id="SCX44482.1"/>
    </source>
</evidence>
<dbReference type="RefSeq" id="WP_017457066.1">
    <property type="nucleotide sequence ID" value="NZ_FMUI01000003.1"/>
</dbReference>
<dbReference type="InterPro" id="IPR012347">
    <property type="entry name" value="Ferritin-like"/>
</dbReference>
<accession>A0A1G4XTF5</accession>
<organism evidence="1 2">
    <name type="scientific">Kosakonia sacchari</name>
    <dbReference type="NCBI Taxonomy" id="1158459"/>
    <lineage>
        <taxon>Bacteria</taxon>
        <taxon>Pseudomonadati</taxon>
        <taxon>Pseudomonadota</taxon>
        <taxon>Gammaproteobacteria</taxon>
        <taxon>Enterobacterales</taxon>
        <taxon>Enterobacteriaceae</taxon>
        <taxon>Kosakonia</taxon>
    </lineage>
</organism>
<dbReference type="EMBL" id="FMUI01000003">
    <property type="protein sequence ID" value="SCX44482.1"/>
    <property type="molecule type" value="Genomic_DNA"/>
</dbReference>
<dbReference type="Gene3D" id="1.20.1260.10">
    <property type="match status" value="1"/>
</dbReference>
<dbReference type="InterPro" id="IPR009078">
    <property type="entry name" value="Ferritin-like_SF"/>
</dbReference>
<sequence length="168" mass="18716">MTREENYHDWLRDAHGMEKQAESMLEAMAKRIDNYPVLKSKIESHLAETREQIVLLEGLIDQCGISRSVLKDTIGKMAAMGQAVGGVFNSDEVVKGAIGGYVFEQFEIACYTSLIRTAEELGDVNGVQVLQKIVAQEIEMAEWMLQHVPEVTTQFLDRSSAPGVEAKK</sequence>
<dbReference type="SUPFAM" id="SSF47240">
    <property type="entry name" value="Ferritin-like"/>
    <property type="match status" value="1"/>
</dbReference>
<dbReference type="InterPro" id="IPR010287">
    <property type="entry name" value="DUF892_YciF-like"/>
</dbReference>
<name>A0A1G4XTF5_9ENTR</name>
<comment type="caution">
    <text evidence="1">The sequence shown here is derived from an EMBL/GenBank/DDBJ whole genome shotgun (WGS) entry which is preliminary data.</text>
</comment>
<dbReference type="GeneID" id="23843899"/>
<reference evidence="1 2" key="1">
    <citation type="submission" date="2016-10" db="EMBL/GenBank/DDBJ databases">
        <authorList>
            <person name="Varghese N."/>
            <person name="Submissions S."/>
        </authorList>
    </citation>
    <scope>NUCLEOTIDE SEQUENCE [LARGE SCALE GENOMIC DNA]</scope>
    <source>
        <strain evidence="1 2">CGMCC 1.12102</strain>
    </source>
</reference>